<dbReference type="Pfam" id="PF20256">
    <property type="entry name" value="MoCoBD_2"/>
    <property type="match status" value="2"/>
</dbReference>
<name>A0A9J7ATK1_9PROT</name>
<dbReference type="Gene3D" id="3.90.1170.50">
    <property type="entry name" value="Aldehyde oxidase/xanthine dehydrogenase, a/b hammerhead"/>
    <property type="match status" value="1"/>
</dbReference>
<dbReference type="Proteomes" id="UP001060336">
    <property type="component" value="Chromosome"/>
</dbReference>
<dbReference type="PROSITE" id="PS51318">
    <property type="entry name" value="TAT"/>
    <property type="match status" value="1"/>
</dbReference>
<feature type="domain" description="Aldehyde oxidase/xanthine dehydrogenase a/b hammerhead" evidence="1">
    <location>
        <begin position="223"/>
        <end position="301"/>
    </location>
</feature>
<dbReference type="PIRSF" id="PIRSF036389">
    <property type="entry name" value="IOR_B"/>
    <property type="match status" value="1"/>
</dbReference>
<dbReference type="Pfam" id="PF02738">
    <property type="entry name" value="MoCoBD_1"/>
    <property type="match status" value="1"/>
</dbReference>
<dbReference type="AlphaFoldDB" id="A0A9J7ATK1"/>
<evidence type="ECO:0000259" key="1">
    <source>
        <dbReference type="SMART" id="SM01008"/>
    </source>
</evidence>
<evidence type="ECO:0000313" key="3">
    <source>
        <dbReference type="Proteomes" id="UP001060336"/>
    </source>
</evidence>
<dbReference type="KEGG" id="naci:NUH88_04840"/>
<dbReference type="InterPro" id="IPR006311">
    <property type="entry name" value="TAT_signal"/>
</dbReference>
<keyword evidence="3" id="KW-1185">Reference proteome</keyword>
<dbReference type="Gene3D" id="3.30.365.10">
    <property type="entry name" value="Aldehyde oxidase/xanthine dehydrogenase, molybdopterin binding domain"/>
    <property type="match status" value="4"/>
</dbReference>
<reference evidence="2" key="1">
    <citation type="submission" date="2022-08" db="EMBL/GenBank/DDBJ databases">
        <title>Nisaea acidiphila sp. nov., isolated from a marine algal debris and emended description of the genus Nisaea Urios et al. 2008.</title>
        <authorList>
            <person name="Kwon K."/>
        </authorList>
    </citation>
    <scope>NUCLEOTIDE SEQUENCE</scope>
    <source>
        <strain evidence="2">MEBiC11861</strain>
    </source>
</reference>
<sequence>MLVQKLNAMAARAKTDPVSRRGFLLGAAATSAGVAIGFRPLAGLAATEPAKTGGDLAAYIAISEDDTVTIYSSQFDMGQGSYHGIATLVLEELGADWRQVRVEGASGNLAHYGNMAWGGGFQGSGGSTSMTSSWDRYRKAGAAGRMMLAEAAAREWGVPASEIAVEKGVVAHAGSGKSSGFGAFAKAAAGVSIPDDIKLKDRSEWTEIGNEGTKRYDRVGKTRGAQDFTIDVKLPGMLTAVMIHPPKFGAKVASFDAADAKAVKGVSDVVAIHRGVAVVAKDMWTALKARDLVTVEWDESEAETRGSAEIMAAYNDLAVKAPMAVARKDGDPEGAMASAAKVIEASYEFPYLAHAAMEPLNAVAAMNADGVLEIWGGHQMPDYYQQMASKTADIPPENIRMHVMKTGGGFGRRATPDADVITEVTAIGKAIGWKAPVKLQWTRENDMRGGRYRPAYVHRMRAGLDADGKLVAWDNHIVGQSIVANTLFSGLIKDGVDATSVEGSSTLPYAIPNLGVGLTTTESKVPVLWWRSVGSTHTAYATEVFLDEVIAEIGADQVQFRLDLLKDHPRHAGVLKLAAEEAGWGTPLPDGHHWGVAVHESFHSYVAEIAEVSVEDGEVIVHRVVAAVDVGTPINPDVIRAQVEGGIGFGLGSVLQEELTLTDGEVDQGNYDGYLPLRIDRMPKVEVHIVPSTEPPTGIGEPGVPPIGPAVANAVFRASGKRVRTLPFEKGFKSA</sequence>
<dbReference type="SMART" id="SM01008">
    <property type="entry name" value="Ald_Xan_dh_C"/>
    <property type="match status" value="1"/>
</dbReference>
<protein>
    <submittedName>
        <fullName evidence="2">Xanthine dehydrogenase family protein molybdopterin-binding subunit</fullName>
    </submittedName>
</protein>
<dbReference type="InterPro" id="IPR037165">
    <property type="entry name" value="AldOxase/xan_DH_Mopterin-bd_sf"/>
</dbReference>
<dbReference type="PANTHER" id="PTHR47495:SF2">
    <property type="entry name" value="ALDEHYDE DEHYDROGENASE"/>
    <property type="match status" value="1"/>
</dbReference>
<gene>
    <name evidence="2" type="ORF">NUH88_04840</name>
</gene>
<dbReference type="SUPFAM" id="SSF56003">
    <property type="entry name" value="Molybdenum cofactor-binding domain"/>
    <property type="match status" value="2"/>
</dbReference>
<dbReference type="InterPro" id="IPR046867">
    <property type="entry name" value="AldOxase/xan_DH_MoCoBD2"/>
</dbReference>
<evidence type="ECO:0000313" key="2">
    <source>
        <dbReference type="EMBL" id="UUX51019.1"/>
    </source>
</evidence>
<dbReference type="InterPro" id="IPR000674">
    <property type="entry name" value="Ald_Oxase/Xan_DH_a/b"/>
</dbReference>
<accession>A0A9J7ATK1</accession>
<dbReference type="RefSeq" id="WP_257770290.1">
    <property type="nucleotide sequence ID" value="NZ_CP102480.1"/>
</dbReference>
<dbReference type="InterPro" id="IPR052516">
    <property type="entry name" value="N-heterocyclic_Hydroxylase"/>
</dbReference>
<dbReference type="PANTHER" id="PTHR47495">
    <property type="entry name" value="ALDEHYDE DEHYDROGENASE"/>
    <property type="match status" value="1"/>
</dbReference>
<dbReference type="InterPro" id="IPR012368">
    <property type="entry name" value="OxRdtase_Mopterin-bd_su_IorB"/>
</dbReference>
<dbReference type="InterPro" id="IPR008274">
    <property type="entry name" value="AldOxase/xan_DH_MoCoBD1"/>
</dbReference>
<organism evidence="2 3">
    <name type="scientific">Nisaea acidiphila</name>
    <dbReference type="NCBI Taxonomy" id="1862145"/>
    <lineage>
        <taxon>Bacteria</taxon>
        <taxon>Pseudomonadati</taxon>
        <taxon>Pseudomonadota</taxon>
        <taxon>Alphaproteobacteria</taxon>
        <taxon>Rhodospirillales</taxon>
        <taxon>Thalassobaculaceae</taxon>
        <taxon>Nisaea</taxon>
    </lineage>
</organism>
<dbReference type="GO" id="GO:0016491">
    <property type="term" value="F:oxidoreductase activity"/>
    <property type="evidence" value="ECO:0007669"/>
    <property type="project" value="InterPro"/>
</dbReference>
<proteinExistence type="predicted"/>
<dbReference type="EMBL" id="CP102480">
    <property type="protein sequence ID" value="UUX51019.1"/>
    <property type="molecule type" value="Genomic_DNA"/>
</dbReference>